<dbReference type="Proteomes" id="UP000807306">
    <property type="component" value="Unassembled WGS sequence"/>
</dbReference>
<feature type="compositionally biased region" description="Pro residues" evidence="1">
    <location>
        <begin position="158"/>
        <end position="175"/>
    </location>
</feature>
<comment type="caution">
    <text evidence="3">The sequence shown here is derived from an EMBL/GenBank/DDBJ whole genome shotgun (WGS) entry which is preliminary data.</text>
</comment>
<sequence length="610" mass="63742">MRQQAHRLVRGEKWEREPGLLGLPVPDLPITLPIPVPAIPIVSPIVTLLVAGSSDLPPILPPLPLPSAIPLPIPSVIPLPLPIPTAIPLPIPTEIPLPIPTAIPLPLPSAIPLPLPSAIPLPIPTVIPLPIPTAIPLPVPSVIPLPLPLPSSPPLALPPILPTRLPPPPPPPPASPTQTSNNPPPLIPIPAPLPSPSFVPLPSAPLPVPLPPLLPSHVQAPPSPPSSQTRSQPETPPSNPQPVPSNNNLGSTINQAPDPGLSPPSAATDISQPNTARPVPADPVSAPISFSNTLTASPSGKTLTSGNVLGANLGVHDGNALLTGFNDPTVTGGVGVTPVVKTIDGQVTTILVPKGPSGRPTDVASPGNNDSPNGDPSNPSAGSKAAKSWLIGLIIGLVILAVILLGLIAFFVRRRSRARRNQNIQRWWSSRNRNPQVYDDHTPPASPSRSSWSSFATTVDRSNAPSPFNHRNITPPPLPVMTDISRSRVTVRTLTPARSLSSLQESVSTASTISYVTASESPNQSGILHSIDENSSSPFVKSPSFTSTSNTLPTHSLQQSQTDIPSSFFRFSKVPIPPIPPMPKSPPPVPYGNPFIDDDPFEDRANVTIT</sequence>
<keyword evidence="2" id="KW-0812">Transmembrane</keyword>
<evidence type="ECO:0000313" key="4">
    <source>
        <dbReference type="Proteomes" id="UP000807306"/>
    </source>
</evidence>
<feature type="region of interest" description="Disordered" evidence="1">
    <location>
        <begin position="433"/>
        <end position="458"/>
    </location>
</feature>
<feature type="region of interest" description="Disordered" evidence="1">
    <location>
        <begin position="158"/>
        <end position="189"/>
    </location>
</feature>
<feature type="region of interest" description="Disordered" evidence="1">
    <location>
        <begin position="350"/>
        <end position="382"/>
    </location>
</feature>
<feature type="compositionally biased region" description="Low complexity" evidence="1">
    <location>
        <begin position="215"/>
        <end position="233"/>
    </location>
</feature>
<feature type="region of interest" description="Disordered" evidence="1">
    <location>
        <begin position="212"/>
        <end position="284"/>
    </location>
</feature>
<name>A0A9P6JK25_9AGAR</name>
<feature type="region of interest" description="Disordered" evidence="1">
    <location>
        <begin position="575"/>
        <end position="610"/>
    </location>
</feature>
<keyword evidence="4" id="KW-1185">Reference proteome</keyword>
<reference evidence="3" key="1">
    <citation type="submission" date="2020-11" db="EMBL/GenBank/DDBJ databases">
        <authorList>
            <consortium name="DOE Joint Genome Institute"/>
            <person name="Ahrendt S."/>
            <person name="Riley R."/>
            <person name="Andreopoulos W."/>
            <person name="Labutti K."/>
            <person name="Pangilinan J."/>
            <person name="Ruiz-Duenas F.J."/>
            <person name="Barrasa J.M."/>
            <person name="Sanchez-Garcia M."/>
            <person name="Camarero S."/>
            <person name="Miyauchi S."/>
            <person name="Serrano A."/>
            <person name="Linde D."/>
            <person name="Babiker R."/>
            <person name="Drula E."/>
            <person name="Ayuso-Fernandez I."/>
            <person name="Pacheco R."/>
            <person name="Padilla G."/>
            <person name="Ferreira P."/>
            <person name="Barriuso J."/>
            <person name="Kellner H."/>
            <person name="Castanera R."/>
            <person name="Alfaro M."/>
            <person name="Ramirez L."/>
            <person name="Pisabarro A.G."/>
            <person name="Kuo A."/>
            <person name="Tritt A."/>
            <person name="Lipzen A."/>
            <person name="He G."/>
            <person name="Yan M."/>
            <person name="Ng V."/>
            <person name="Cullen D."/>
            <person name="Martin F."/>
            <person name="Rosso M.-N."/>
            <person name="Henrissat B."/>
            <person name="Hibbett D."/>
            <person name="Martinez A.T."/>
            <person name="Grigoriev I.V."/>
        </authorList>
    </citation>
    <scope>NUCLEOTIDE SEQUENCE</scope>
    <source>
        <strain evidence="3">CBS 506.95</strain>
    </source>
</reference>
<feature type="region of interest" description="Disordered" evidence="1">
    <location>
        <begin position="539"/>
        <end position="561"/>
    </location>
</feature>
<feature type="transmembrane region" description="Helical" evidence="2">
    <location>
        <begin position="389"/>
        <end position="412"/>
    </location>
</feature>
<organism evidence="3 4">
    <name type="scientific">Crepidotus variabilis</name>
    <dbReference type="NCBI Taxonomy" id="179855"/>
    <lineage>
        <taxon>Eukaryota</taxon>
        <taxon>Fungi</taxon>
        <taxon>Dikarya</taxon>
        <taxon>Basidiomycota</taxon>
        <taxon>Agaricomycotina</taxon>
        <taxon>Agaricomycetes</taxon>
        <taxon>Agaricomycetidae</taxon>
        <taxon>Agaricales</taxon>
        <taxon>Agaricineae</taxon>
        <taxon>Crepidotaceae</taxon>
        <taxon>Crepidotus</taxon>
    </lineage>
</organism>
<proteinExistence type="predicted"/>
<evidence type="ECO:0000256" key="1">
    <source>
        <dbReference type="SAM" id="MobiDB-lite"/>
    </source>
</evidence>
<evidence type="ECO:0000313" key="3">
    <source>
        <dbReference type="EMBL" id="KAF9523399.1"/>
    </source>
</evidence>
<accession>A0A9P6JK25</accession>
<dbReference type="EMBL" id="MU157918">
    <property type="protein sequence ID" value="KAF9523399.1"/>
    <property type="molecule type" value="Genomic_DNA"/>
</dbReference>
<feature type="compositionally biased region" description="Pro residues" evidence="1">
    <location>
        <begin position="575"/>
        <end position="591"/>
    </location>
</feature>
<keyword evidence="2" id="KW-0472">Membrane</keyword>
<gene>
    <name evidence="3" type="ORF">CPB83DRAFT_690248</name>
</gene>
<feature type="compositionally biased region" description="Pro residues" evidence="1">
    <location>
        <begin position="234"/>
        <end position="243"/>
    </location>
</feature>
<protein>
    <submittedName>
        <fullName evidence="3">Uncharacterized protein</fullName>
    </submittedName>
</protein>
<feature type="compositionally biased region" description="Low complexity" evidence="1">
    <location>
        <begin position="365"/>
        <end position="380"/>
    </location>
</feature>
<keyword evidence="2" id="KW-1133">Transmembrane helix</keyword>
<dbReference type="AlphaFoldDB" id="A0A9P6JK25"/>
<evidence type="ECO:0000256" key="2">
    <source>
        <dbReference type="SAM" id="Phobius"/>
    </source>
</evidence>